<dbReference type="GO" id="GO:0065003">
    <property type="term" value="P:protein-containing complex assembly"/>
    <property type="evidence" value="ECO:0007669"/>
    <property type="project" value="EnsemblFungi"/>
</dbReference>
<dbReference type="PANTHER" id="PTHR31902">
    <property type="entry name" value="ACTIN PATCHES DISTAL PROTEIN 1"/>
    <property type="match status" value="1"/>
</dbReference>
<dbReference type="GO" id="GO:0045454">
    <property type="term" value="P:cell redox homeostasis"/>
    <property type="evidence" value="ECO:0007669"/>
    <property type="project" value="EnsemblFungi"/>
</dbReference>
<evidence type="ECO:0000313" key="3">
    <source>
        <dbReference type="EMBL" id="CCH59048.1"/>
    </source>
</evidence>
<dbReference type="InterPro" id="IPR036249">
    <property type="entry name" value="Thioredoxin-like_sf"/>
</dbReference>
<dbReference type="Pfam" id="PF06999">
    <property type="entry name" value="Suc_Fer-like"/>
    <property type="match status" value="1"/>
</dbReference>
<evidence type="ECO:0000256" key="2">
    <source>
        <dbReference type="ARBA" id="ARBA00040895"/>
    </source>
</evidence>
<evidence type="ECO:0000313" key="4">
    <source>
        <dbReference type="Proteomes" id="UP000002866"/>
    </source>
</evidence>
<gene>
    <name evidence="3" type="primary">TBLA0B02060</name>
    <name evidence="3" type="ORF">TBLA_0B02060</name>
</gene>
<dbReference type="OMA" id="IPEMKIY"/>
<proteinExistence type="inferred from homology"/>
<dbReference type="CDD" id="cd03062">
    <property type="entry name" value="TRX_Fd_Sucrase"/>
    <property type="match status" value="1"/>
</dbReference>
<dbReference type="STRING" id="1071380.I2GY46"/>
<dbReference type="GeneID" id="14494656"/>
<dbReference type="InterPro" id="IPR009737">
    <property type="entry name" value="Aim32/Apd1-like"/>
</dbReference>
<sequence length="344" mass="39252">MLKQFSKLNIRNFHYKILNTGFPQTINQVEKNSQCYCQKLNATILSESDDSEKIDINIKLPNKLLEYKKHVLLISPMGKTDSKSPFVWEKGWGSKIEDNTNWPYSTINILKNHLKDKNINSGILINAISVHERNSNHIISNLIREKNNSPITNVAGSNDQTCQFLVIPEMKIYNINKQDLSKFGDFITQEFEAKMPIKLSFDDYLKGNAELILKENKSSPINSYNHFKFTGTSIDSNWIFICGHKERDMRCGIIGKDIARKIEKDNLLANYNVAIISHVGGHKFAGNVILYTNEDQNSTEGSKAVDTLWLGKVTPENITCISNHFTKREIPSEYLRGHTVLKAK</sequence>
<accession>I2GY46</accession>
<dbReference type="OrthoDB" id="10253744at2759"/>
<name>I2GY46_HENB6</name>
<organism evidence="3 4">
    <name type="scientific">Henningerozyma blattae (strain ATCC 34711 / CBS 6284 / DSM 70876 / NBRC 10599 / NRRL Y-10934 / UCD 77-7)</name>
    <name type="common">Yeast</name>
    <name type="synonym">Tetrapisispora blattae</name>
    <dbReference type="NCBI Taxonomy" id="1071380"/>
    <lineage>
        <taxon>Eukaryota</taxon>
        <taxon>Fungi</taxon>
        <taxon>Dikarya</taxon>
        <taxon>Ascomycota</taxon>
        <taxon>Saccharomycotina</taxon>
        <taxon>Saccharomycetes</taxon>
        <taxon>Saccharomycetales</taxon>
        <taxon>Saccharomycetaceae</taxon>
        <taxon>Henningerozyma</taxon>
    </lineage>
</organism>
<dbReference type="InParanoid" id="I2GY46"/>
<dbReference type="GO" id="GO:0005759">
    <property type="term" value="C:mitochondrial matrix"/>
    <property type="evidence" value="ECO:0007669"/>
    <property type="project" value="EnsemblFungi"/>
</dbReference>
<evidence type="ECO:0000256" key="1">
    <source>
        <dbReference type="ARBA" id="ARBA00038208"/>
    </source>
</evidence>
<dbReference type="eggNOG" id="ENOG502QS3W">
    <property type="taxonomic scope" value="Eukaryota"/>
</dbReference>
<protein>
    <recommendedName>
        <fullName evidence="2">Altered inheritance of mitochondria protein 32</fullName>
    </recommendedName>
</protein>
<dbReference type="RefSeq" id="XP_004178567.1">
    <property type="nucleotide sequence ID" value="XM_004178519.1"/>
</dbReference>
<dbReference type="HOGENOM" id="CLU_044499_1_0_1"/>
<dbReference type="SUPFAM" id="SSF52833">
    <property type="entry name" value="Thioredoxin-like"/>
    <property type="match status" value="1"/>
</dbReference>
<dbReference type="PANTHER" id="PTHR31902:SF7">
    <property type="entry name" value="ALTERED INHERITANCE OF MITOCHONDRIA PROTEIN 32"/>
    <property type="match status" value="1"/>
</dbReference>
<dbReference type="FunCoup" id="I2GY46">
    <property type="interactions" value="26"/>
</dbReference>
<dbReference type="GO" id="GO:0005758">
    <property type="term" value="C:mitochondrial intermembrane space"/>
    <property type="evidence" value="ECO:0007669"/>
    <property type="project" value="EnsemblFungi"/>
</dbReference>
<comment type="similarity">
    <text evidence="1">Belongs to the AIM32 family.</text>
</comment>
<dbReference type="KEGG" id="tbl:TBLA_0B02060"/>
<dbReference type="EMBL" id="HE806317">
    <property type="protein sequence ID" value="CCH59048.1"/>
    <property type="molecule type" value="Genomic_DNA"/>
</dbReference>
<dbReference type="AlphaFoldDB" id="I2GY46"/>
<dbReference type="Proteomes" id="UP000002866">
    <property type="component" value="Chromosome 2"/>
</dbReference>
<dbReference type="Gene3D" id="3.40.30.10">
    <property type="entry name" value="Glutaredoxin"/>
    <property type="match status" value="1"/>
</dbReference>
<keyword evidence="4" id="KW-1185">Reference proteome</keyword>
<reference evidence="3 4" key="1">
    <citation type="journal article" date="2011" name="Proc. Natl. Acad. Sci. U.S.A.">
        <title>Evolutionary erosion of yeast sex chromosomes by mating-type switching accidents.</title>
        <authorList>
            <person name="Gordon J.L."/>
            <person name="Armisen D."/>
            <person name="Proux-Wera E."/>
            <person name="Oheigeartaigh S.S."/>
            <person name="Byrne K.P."/>
            <person name="Wolfe K.H."/>
        </authorList>
    </citation>
    <scope>NUCLEOTIDE SEQUENCE [LARGE SCALE GENOMIC DNA]</scope>
    <source>
        <strain evidence="4">ATCC 34711 / CBS 6284 / DSM 70876 / NBRC 10599 / NRRL Y-10934 / UCD 77-7</strain>
    </source>
</reference>